<dbReference type="GO" id="GO:0000976">
    <property type="term" value="F:transcription cis-regulatory region binding"/>
    <property type="evidence" value="ECO:0007669"/>
    <property type="project" value="TreeGrafter"/>
</dbReference>
<feature type="domain" description="HTH lacI-type" evidence="5">
    <location>
        <begin position="3"/>
        <end position="48"/>
    </location>
</feature>
<dbReference type="CDD" id="cd01392">
    <property type="entry name" value="HTH_LacI"/>
    <property type="match status" value="1"/>
</dbReference>
<dbReference type="SUPFAM" id="SSF53822">
    <property type="entry name" value="Periplasmic binding protein-like I"/>
    <property type="match status" value="1"/>
</dbReference>
<dbReference type="SMART" id="SM00354">
    <property type="entry name" value="HTH_LACI"/>
    <property type="match status" value="1"/>
</dbReference>
<dbReference type="RefSeq" id="WP_179662223.1">
    <property type="nucleotide sequence ID" value="NZ_JACCBG010000001.1"/>
</dbReference>
<dbReference type="Pfam" id="PF13377">
    <property type="entry name" value="Peripla_BP_3"/>
    <property type="match status" value="1"/>
</dbReference>
<evidence type="ECO:0000256" key="4">
    <source>
        <dbReference type="ARBA" id="ARBA00023163"/>
    </source>
</evidence>
<dbReference type="Gene3D" id="3.40.50.2300">
    <property type="match status" value="2"/>
</dbReference>
<keyword evidence="3" id="KW-0238">DNA-binding</keyword>
<dbReference type="AlphaFoldDB" id="A0A7Y9JAG5"/>
<dbReference type="InterPro" id="IPR010982">
    <property type="entry name" value="Lambda_DNA-bd_dom_sf"/>
</dbReference>
<dbReference type="Pfam" id="PF00356">
    <property type="entry name" value="LacI"/>
    <property type="match status" value="1"/>
</dbReference>
<dbReference type="PANTHER" id="PTHR30146:SF148">
    <property type="entry name" value="HTH-TYPE TRANSCRIPTIONAL REPRESSOR PURR-RELATED"/>
    <property type="match status" value="1"/>
</dbReference>
<dbReference type="InterPro" id="IPR028082">
    <property type="entry name" value="Peripla_BP_I"/>
</dbReference>
<proteinExistence type="predicted"/>
<sequence length="337" mass="35233">MKVTIYDVARHAGVAPSTVSRAFAMPGRVNPATRDRVLAAAEELGYRPGNKGPGRTTDGHRTIAMLVSDITNPHYFELIRGAELRARAAGSTLVLVNCEESPQIELEQIRGLAGSVGGFVLAASRLPDQDLRDIAAEHPVVLLSRELPGILSVTLDMGSGCRQILEHLSSLGHRSLAYCAGPPSSWMGAVRWAALSAGAAEYDLEVHRAGPYTPTVANGSSAADAAVRTGATAIVAHNDLLAIGIMRRLADRGVRVPDEVSVVGFDNTFAASLVQPALTTLGGAVSDAGRRAVDLLVSMLGHSGPGRPDAHERVTLPTELIVRASSGPAPSRPETTG</sequence>
<evidence type="ECO:0000259" key="5">
    <source>
        <dbReference type="PROSITE" id="PS50932"/>
    </source>
</evidence>
<dbReference type="PANTHER" id="PTHR30146">
    <property type="entry name" value="LACI-RELATED TRANSCRIPTIONAL REPRESSOR"/>
    <property type="match status" value="1"/>
</dbReference>
<gene>
    <name evidence="6" type="ORF">BJZ21_000397</name>
</gene>
<evidence type="ECO:0000313" key="6">
    <source>
        <dbReference type="EMBL" id="NYD40314.1"/>
    </source>
</evidence>
<comment type="caution">
    <text evidence="6">The sequence shown here is derived from an EMBL/GenBank/DDBJ whole genome shotgun (WGS) entry which is preliminary data.</text>
</comment>
<keyword evidence="4" id="KW-0804">Transcription</keyword>
<dbReference type="PROSITE" id="PS50932">
    <property type="entry name" value="HTH_LACI_2"/>
    <property type="match status" value="1"/>
</dbReference>
<reference evidence="6 7" key="1">
    <citation type="submission" date="2020-07" db="EMBL/GenBank/DDBJ databases">
        <title>Sequencing the genomes of 1000 actinobacteria strains.</title>
        <authorList>
            <person name="Klenk H.-P."/>
        </authorList>
    </citation>
    <scope>NUCLEOTIDE SEQUENCE [LARGE SCALE GENOMIC DNA]</scope>
    <source>
        <strain evidence="6 7">DSM 21350</strain>
    </source>
</reference>
<accession>A0A7Y9JAG5</accession>
<keyword evidence="7" id="KW-1185">Reference proteome</keyword>
<keyword evidence="1" id="KW-0678">Repressor</keyword>
<dbReference type="EMBL" id="JACCBG010000001">
    <property type="protein sequence ID" value="NYD40314.1"/>
    <property type="molecule type" value="Genomic_DNA"/>
</dbReference>
<evidence type="ECO:0000256" key="1">
    <source>
        <dbReference type="ARBA" id="ARBA00022491"/>
    </source>
</evidence>
<dbReference type="Proteomes" id="UP000535511">
    <property type="component" value="Unassembled WGS sequence"/>
</dbReference>
<dbReference type="Gene3D" id="1.10.260.40">
    <property type="entry name" value="lambda repressor-like DNA-binding domains"/>
    <property type="match status" value="1"/>
</dbReference>
<organism evidence="6 7">
    <name type="scientific">Nocardioides panaciterrulae</name>
    <dbReference type="NCBI Taxonomy" id="661492"/>
    <lineage>
        <taxon>Bacteria</taxon>
        <taxon>Bacillati</taxon>
        <taxon>Actinomycetota</taxon>
        <taxon>Actinomycetes</taxon>
        <taxon>Propionibacteriales</taxon>
        <taxon>Nocardioidaceae</taxon>
        <taxon>Nocardioides</taxon>
    </lineage>
</organism>
<keyword evidence="2" id="KW-0805">Transcription regulation</keyword>
<dbReference type="SUPFAM" id="SSF47413">
    <property type="entry name" value="lambda repressor-like DNA-binding domains"/>
    <property type="match status" value="1"/>
</dbReference>
<evidence type="ECO:0000256" key="3">
    <source>
        <dbReference type="ARBA" id="ARBA00023125"/>
    </source>
</evidence>
<dbReference type="GO" id="GO:0003700">
    <property type="term" value="F:DNA-binding transcription factor activity"/>
    <property type="evidence" value="ECO:0007669"/>
    <property type="project" value="TreeGrafter"/>
</dbReference>
<dbReference type="InterPro" id="IPR046335">
    <property type="entry name" value="LacI/GalR-like_sensor"/>
</dbReference>
<evidence type="ECO:0000313" key="7">
    <source>
        <dbReference type="Proteomes" id="UP000535511"/>
    </source>
</evidence>
<protein>
    <submittedName>
        <fullName evidence="6">LacI family transcriptional regulator</fullName>
    </submittedName>
</protein>
<dbReference type="CDD" id="cd06267">
    <property type="entry name" value="PBP1_LacI_sugar_binding-like"/>
    <property type="match status" value="1"/>
</dbReference>
<name>A0A7Y9JAG5_9ACTN</name>
<evidence type="ECO:0000256" key="2">
    <source>
        <dbReference type="ARBA" id="ARBA00023015"/>
    </source>
</evidence>
<dbReference type="InterPro" id="IPR000843">
    <property type="entry name" value="HTH_LacI"/>
</dbReference>